<dbReference type="CDD" id="cd00112">
    <property type="entry name" value="LDLa"/>
    <property type="match status" value="1"/>
</dbReference>
<dbReference type="Proteomes" id="UP001283361">
    <property type="component" value="Unassembled WGS sequence"/>
</dbReference>
<feature type="transmembrane region" description="Helical" evidence="3">
    <location>
        <begin position="273"/>
        <end position="293"/>
    </location>
</feature>
<dbReference type="InterPro" id="IPR042333">
    <property type="entry name" value="LRAD2/Mig-13-like"/>
</dbReference>
<dbReference type="EMBL" id="JAWDGP010003022">
    <property type="protein sequence ID" value="KAK3778077.1"/>
    <property type="molecule type" value="Genomic_DNA"/>
</dbReference>
<dbReference type="InterPro" id="IPR002172">
    <property type="entry name" value="LDrepeatLR_classA_rpt"/>
</dbReference>
<proteinExistence type="predicted"/>
<feature type="disulfide bond" evidence="2">
    <location>
        <begin position="230"/>
        <end position="248"/>
    </location>
</feature>
<keyword evidence="3" id="KW-1133">Transmembrane helix</keyword>
<dbReference type="Gene3D" id="4.10.400.10">
    <property type="entry name" value="Low-density Lipoprotein Receptor"/>
    <property type="match status" value="1"/>
</dbReference>
<sequence>MTMRISSFNQRIGHPNIHTHTQTTEQISLTFRSSLTVKMHDMSQLEFEMVSGDLINRIRIHLTSKREHNIRDLVVHIESGSHRCVAFIFLFSNSRNVLPMRSPSCNTFFREIPAAFVEGAAGADMDADVCDVTLSRSSTRAVWLLRLERAVILDCNVFLQVFDSHFNPASRKPVLTHRCADPDPGVLQINSTTLTIRLKHNNSSDYSFTLVVTSARRLTSSEAACTGFKCKNNVCIPKSLLCDKVDNCFDLSDESPNGTSHCQGVWPFQRENWGVLASVLGAAVVFGGAYACCRHIRRSKRKDTFDDLYEFHEGPYVHKYAYHYAVIRPPKRPNKTNVVLGRDGHMHYNTTSV</sequence>
<dbReference type="Pfam" id="PF00057">
    <property type="entry name" value="Ldl_recept_a"/>
    <property type="match status" value="1"/>
</dbReference>
<reference evidence="4" key="1">
    <citation type="journal article" date="2023" name="G3 (Bethesda)">
        <title>A reference genome for the long-term kleptoplast-retaining sea slug Elysia crispata morphotype clarki.</title>
        <authorList>
            <person name="Eastman K.E."/>
            <person name="Pendleton A.L."/>
            <person name="Shaikh M.A."/>
            <person name="Suttiyut T."/>
            <person name="Ogas R."/>
            <person name="Tomko P."/>
            <person name="Gavelis G."/>
            <person name="Widhalm J.R."/>
            <person name="Wisecaver J.H."/>
        </authorList>
    </citation>
    <scope>NUCLEOTIDE SEQUENCE</scope>
    <source>
        <strain evidence="4">ECLA1</strain>
    </source>
</reference>
<dbReference type="PANTHER" id="PTHR24652">
    <property type="entry name" value="LOW-DENSITY LIPOPROTEIN RECEPTOR CLASS A DOMAIN-CONTAINING PROTEIN 2"/>
    <property type="match status" value="1"/>
</dbReference>
<protein>
    <recommendedName>
        <fullName evidence="6">CUB domain-containing protein</fullName>
    </recommendedName>
</protein>
<evidence type="ECO:0000256" key="3">
    <source>
        <dbReference type="SAM" id="Phobius"/>
    </source>
</evidence>
<organism evidence="4 5">
    <name type="scientific">Elysia crispata</name>
    <name type="common">lettuce slug</name>
    <dbReference type="NCBI Taxonomy" id="231223"/>
    <lineage>
        <taxon>Eukaryota</taxon>
        <taxon>Metazoa</taxon>
        <taxon>Spiralia</taxon>
        <taxon>Lophotrochozoa</taxon>
        <taxon>Mollusca</taxon>
        <taxon>Gastropoda</taxon>
        <taxon>Heterobranchia</taxon>
        <taxon>Euthyneura</taxon>
        <taxon>Panpulmonata</taxon>
        <taxon>Sacoglossa</taxon>
        <taxon>Placobranchoidea</taxon>
        <taxon>Plakobranchidae</taxon>
        <taxon>Elysia</taxon>
    </lineage>
</organism>
<gene>
    <name evidence="4" type="ORF">RRG08_044693</name>
</gene>
<accession>A0AAE1A0Q0</accession>
<keyword evidence="3" id="KW-0472">Membrane</keyword>
<name>A0AAE1A0Q0_9GAST</name>
<comment type="caution">
    <text evidence="4">The sequence shown here is derived from an EMBL/GenBank/DDBJ whole genome shotgun (WGS) entry which is preliminary data.</text>
</comment>
<keyword evidence="5" id="KW-1185">Reference proteome</keyword>
<dbReference type="SUPFAM" id="SSF57424">
    <property type="entry name" value="LDL receptor-like module"/>
    <property type="match status" value="1"/>
</dbReference>
<evidence type="ECO:0000313" key="5">
    <source>
        <dbReference type="Proteomes" id="UP001283361"/>
    </source>
</evidence>
<dbReference type="SMART" id="SM00192">
    <property type="entry name" value="LDLa"/>
    <property type="match status" value="1"/>
</dbReference>
<dbReference type="PROSITE" id="PS50068">
    <property type="entry name" value="LDLRA_2"/>
    <property type="match status" value="1"/>
</dbReference>
<evidence type="ECO:0000256" key="2">
    <source>
        <dbReference type="PROSITE-ProRule" id="PRU00124"/>
    </source>
</evidence>
<keyword evidence="1 2" id="KW-1015">Disulfide bond</keyword>
<evidence type="ECO:0000256" key="1">
    <source>
        <dbReference type="ARBA" id="ARBA00023157"/>
    </source>
</evidence>
<evidence type="ECO:0008006" key="6">
    <source>
        <dbReference type="Google" id="ProtNLM"/>
    </source>
</evidence>
<dbReference type="PANTHER" id="PTHR24652:SF67">
    <property type="entry name" value="LOW-DENSITY LIPOPROTEIN RECEPTOR CLASS A DOMAIN-CONTAINING PROTEIN 2"/>
    <property type="match status" value="1"/>
</dbReference>
<evidence type="ECO:0000313" key="4">
    <source>
        <dbReference type="EMBL" id="KAK3778077.1"/>
    </source>
</evidence>
<comment type="caution">
    <text evidence="2">Lacks conserved residue(s) required for the propagation of feature annotation.</text>
</comment>
<dbReference type="InterPro" id="IPR036055">
    <property type="entry name" value="LDL_receptor-like_sf"/>
</dbReference>
<dbReference type="AlphaFoldDB" id="A0AAE1A0Q0"/>
<keyword evidence="3" id="KW-0812">Transmembrane</keyword>